<evidence type="ECO:0000313" key="11">
    <source>
        <dbReference type="Proteomes" id="UP000176780"/>
    </source>
</evidence>
<proteinExistence type="inferred from homology"/>
<dbReference type="InterPro" id="IPR058578">
    <property type="entry name" value="IspG_TIM"/>
</dbReference>
<keyword evidence="2 7" id="KW-0479">Metal-binding</keyword>
<keyword evidence="3 7" id="KW-0560">Oxidoreductase</keyword>
<feature type="binding site" evidence="7">
    <location>
        <position position="308"/>
    </location>
    <ligand>
        <name>[4Fe-4S] cluster</name>
        <dbReference type="ChEBI" id="CHEBI:49883"/>
    </ligand>
</feature>
<keyword evidence="1 7" id="KW-0004">4Fe-4S</keyword>
<feature type="binding site" evidence="7">
    <location>
        <position position="266"/>
    </location>
    <ligand>
        <name>[4Fe-4S] cluster</name>
        <dbReference type="ChEBI" id="CHEBI:49883"/>
    </ligand>
</feature>
<dbReference type="InterPro" id="IPR011005">
    <property type="entry name" value="Dihydropteroate_synth-like_sf"/>
</dbReference>
<dbReference type="Pfam" id="PF26540">
    <property type="entry name" value="GcpE_C"/>
    <property type="match status" value="1"/>
</dbReference>
<dbReference type="Gene3D" id="3.20.20.20">
    <property type="entry name" value="Dihydropteroate synthase-like"/>
    <property type="match status" value="1"/>
</dbReference>
<evidence type="ECO:0000256" key="5">
    <source>
        <dbReference type="ARBA" id="ARBA00023014"/>
    </source>
</evidence>
<dbReference type="NCBIfam" id="NF001540">
    <property type="entry name" value="PRK00366.1"/>
    <property type="match status" value="1"/>
</dbReference>
<feature type="domain" description="IspG TIM-barrel" evidence="8">
    <location>
        <begin position="7"/>
        <end position="248"/>
    </location>
</feature>
<dbReference type="InterPro" id="IPR058579">
    <property type="entry name" value="IspG_C"/>
</dbReference>
<comment type="similarity">
    <text evidence="7">Belongs to the IspG family.</text>
</comment>
<dbReference type="Proteomes" id="UP000176780">
    <property type="component" value="Unassembled WGS sequence"/>
</dbReference>
<evidence type="ECO:0000256" key="3">
    <source>
        <dbReference type="ARBA" id="ARBA00023002"/>
    </source>
</evidence>
<dbReference type="EMBL" id="MFBQ01000044">
    <property type="protein sequence ID" value="OGE03828.1"/>
    <property type="molecule type" value="Genomic_DNA"/>
</dbReference>
<evidence type="ECO:0000256" key="2">
    <source>
        <dbReference type="ARBA" id="ARBA00022723"/>
    </source>
</evidence>
<dbReference type="SUPFAM" id="SSF56014">
    <property type="entry name" value="Nitrite and sulphite reductase 4Fe-4S domain-like"/>
    <property type="match status" value="1"/>
</dbReference>
<dbReference type="UniPathway" id="UPA00056">
    <property type="reaction ID" value="UER00096"/>
</dbReference>
<dbReference type="InterPro" id="IPR045854">
    <property type="entry name" value="NO2/SO3_Rdtase_4Fe4S_sf"/>
</dbReference>
<keyword evidence="4 7" id="KW-0408">Iron</keyword>
<feature type="domain" description="IspG C-terminal" evidence="9">
    <location>
        <begin position="262"/>
        <end position="350"/>
    </location>
</feature>
<name>A0A1F5HIB9_9BACT</name>
<dbReference type="GO" id="GO:0141197">
    <property type="term" value="F:4-hydroxy-3-methylbut-2-enyl-diphosphate synthase activity (flavodoxin)"/>
    <property type="evidence" value="ECO:0007669"/>
    <property type="project" value="UniProtKB-EC"/>
</dbReference>
<dbReference type="AlphaFoldDB" id="A0A1F5HIB9"/>
<dbReference type="NCBIfam" id="TIGR00612">
    <property type="entry name" value="ispG_gcpE"/>
    <property type="match status" value="1"/>
</dbReference>
<evidence type="ECO:0000256" key="7">
    <source>
        <dbReference type="HAMAP-Rule" id="MF_00159"/>
    </source>
</evidence>
<dbReference type="GO" id="GO:0016114">
    <property type="term" value="P:terpenoid biosynthetic process"/>
    <property type="evidence" value="ECO:0007669"/>
    <property type="project" value="InterPro"/>
</dbReference>
<dbReference type="GO" id="GO:0051539">
    <property type="term" value="F:4 iron, 4 sulfur cluster binding"/>
    <property type="evidence" value="ECO:0007669"/>
    <property type="project" value="UniProtKB-UniRule"/>
</dbReference>
<organism evidence="10 11">
    <name type="scientific">Candidatus Curtissbacteria bacterium RIFCSPLOWO2_01_FULL_41_18</name>
    <dbReference type="NCBI Taxonomy" id="1797727"/>
    <lineage>
        <taxon>Bacteria</taxon>
        <taxon>Candidatus Curtissiibacteriota</taxon>
    </lineage>
</organism>
<dbReference type="FunFam" id="3.20.20.20:FF:000001">
    <property type="entry name" value="4-hydroxy-3-methylbut-2-en-1-yl diphosphate synthase (flavodoxin)"/>
    <property type="match status" value="1"/>
</dbReference>
<keyword evidence="5 7" id="KW-0411">Iron-sulfur</keyword>
<keyword evidence="6 7" id="KW-0414">Isoprene biosynthesis</keyword>
<dbReference type="GO" id="GO:0019288">
    <property type="term" value="P:isopentenyl diphosphate biosynthetic process, methylerythritol 4-phosphate pathway"/>
    <property type="evidence" value="ECO:0007669"/>
    <property type="project" value="UniProtKB-UniRule"/>
</dbReference>
<dbReference type="PANTHER" id="PTHR30454">
    <property type="entry name" value="4-HYDROXY-3-METHYLBUT-2-EN-1-YL DIPHOSPHATE SYNTHASE"/>
    <property type="match status" value="1"/>
</dbReference>
<dbReference type="Pfam" id="PF04551">
    <property type="entry name" value="GcpE"/>
    <property type="match status" value="1"/>
</dbReference>
<dbReference type="SUPFAM" id="SSF51717">
    <property type="entry name" value="Dihydropteroate synthetase-like"/>
    <property type="match status" value="1"/>
</dbReference>
<reference evidence="10 11" key="1">
    <citation type="journal article" date="2016" name="Nat. Commun.">
        <title>Thousands of microbial genomes shed light on interconnected biogeochemical processes in an aquifer system.</title>
        <authorList>
            <person name="Anantharaman K."/>
            <person name="Brown C.T."/>
            <person name="Hug L.A."/>
            <person name="Sharon I."/>
            <person name="Castelle C.J."/>
            <person name="Probst A.J."/>
            <person name="Thomas B.C."/>
            <person name="Singh A."/>
            <person name="Wilkins M.J."/>
            <person name="Karaoz U."/>
            <person name="Brodie E.L."/>
            <person name="Williams K.H."/>
            <person name="Hubbard S.S."/>
            <person name="Banfield J.F."/>
        </authorList>
    </citation>
    <scope>NUCLEOTIDE SEQUENCE [LARGE SCALE GENOMIC DNA]</scope>
</reference>
<evidence type="ECO:0000256" key="6">
    <source>
        <dbReference type="ARBA" id="ARBA00023229"/>
    </source>
</evidence>
<sequence length="375" mass="40789">MFTRDKTRPVKIGKITIGAGNPIRVQSMTQTKTSDVEATVKQIADLEKVGCEIIRVTVPDMESARALGAIKKQINIPLVVDIHFQYQLALEAIKQGVDKVRINPGNIGAVDRVKEIVIACKRKNIPIRIGVNMGSLEKDLYAKYGKYGVPRVMMESATRHVQILASLKFYNVVVSLKGSDNVLTRQAYVLFAKRFNYPLHVGITEAGTLWAGTVKSAVGIGSILSEGIGDTIRVSIADDPREQVKVGWEILKSLGLRQKGVEIIACPTCGRTEIDLIGLAKQVESVVSELDAPIKVAVMGCVVNGPGEASFADIGVCGGRSQGAIFKQGKLVKTLKEEELLPVFIEEIKQVLIEKGYKGEIKKLHYDKAELAALA</sequence>
<evidence type="ECO:0000256" key="4">
    <source>
        <dbReference type="ARBA" id="ARBA00023004"/>
    </source>
</evidence>
<accession>A0A1F5HIB9</accession>
<comment type="function">
    <text evidence="7">Converts 2C-methyl-D-erythritol 2,4-cyclodiphosphate (ME-2,4cPP) into 1-hydroxy-2-methyl-2-(E)-butenyl 4-diphosphate.</text>
</comment>
<protein>
    <recommendedName>
        <fullName evidence="7">4-hydroxy-3-methylbut-2-en-1-yl diphosphate synthase (flavodoxin)</fullName>
        <ecNumber evidence="7">1.17.7.3</ecNumber>
    </recommendedName>
    <alternativeName>
        <fullName evidence="7">1-hydroxy-2-methyl-2-(E)-butenyl 4-diphosphate synthase</fullName>
    </alternativeName>
</protein>
<comment type="catalytic activity">
    <reaction evidence="7">
        <text>(2E)-4-hydroxy-3-methylbut-2-enyl diphosphate + oxidized [flavodoxin] + H2O + 2 H(+) = 2-C-methyl-D-erythritol 2,4-cyclic diphosphate + reduced [flavodoxin]</text>
        <dbReference type="Rhea" id="RHEA:43604"/>
        <dbReference type="Rhea" id="RHEA-COMP:10622"/>
        <dbReference type="Rhea" id="RHEA-COMP:10623"/>
        <dbReference type="ChEBI" id="CHEBI:15377"/>
        <dbReference type="ChEBI" id="CHEBI:15378"/>
        <dbReference type="ChEBI" id="CHEBI:57618"/>
        <dbReference type="ChEBI" id="CHEBI:58210"/>
        <dbReference type="ChEBI" id="CHEBI:58483"/>
        <dbReference type="ChEBI" id="CHEBI:128753"/>
        <dbReference type="EC" id="1.17.7.3"/>
    </reaction>
</comment>
<evidence type="ECO:0000259" key="8">
    <source>
        <dbReference type="Pfam" id="PF04551"/>
    </source>
</evidence>
<dbReference type="PIRSF" id="PIRSF004640">
    <property type="entry name" value="IspG"/>
    <property type="match status" value="1"/>
</dbReference>
<comment type="caution">
    <text evidence="10">The sequence shown here is derived from an EMBL/GenBank/DDBJ whole genome shotgun (WGS) entry which is preliminary data.</text>
</comment>
<dbReference type="InterPro" id="IPR004588">
    <property type="entry name" value="IspG_bac-typ"/>
</dbReference>
<dbReference type="InterPro" id="IPR016425">
    <property type="entry name" value="IspG_bac"/>
</dbReference>
<dbReference type="PANTHER" id="PTHR30454:SF0">
    <property type="entry name" value="4-HYDROXY-3-METHYLBUT-2-EN-1-YL DIPHOSPHATE SYNTHASE (FERREDOXIN), CHLOROPLASTIC"/>
    <property type="match status" value="1"/>
</dbReference>
<dbReference type="Gene3D" id="3.30.413.10">
    <property type="entry name" value="Sulfite Reductase Hemoprotein, domain 1"/>
    <property type="match status" value="1"/>
</dbReference>
<evidence type="ECO:0000313" key="10">
    <source>
        <dbReference type="EMBL" id="OGE03828.1"/>
    </source>
</evidence>
<dbReference type="STRING" id="1797727.A3B51_01495"/>
<evidence type="ECO:0000259" key="9">
    <source>
        <dbReference type="Pfam" id="PF26540"/>
    </source>
</evidence>
<dbReference type="EC" id="1.17.7.3" evidence="7"/>
<dbReference type="GO" id="GO:0046429">
    <property type="term" value="F:4-hydroxy-3-methylbut-2-en-1-yl diphosphate synthase activity (ferredoxin)"/>
    <property type="evidence" value="ECO:0007669"/>
    <property type="project" value="UniProtKB-UniRule"/>
</dbReference>
<feature type="binding site" evidence="7">
    <location>
        <position position="269"/>
    </location>
    <ligand>
        <name>[4Fe-4S] cluster</name>
        <dbReference type="ChEBI" id="CHEBI:49883"/>
    </ligand>
</feature>
<gene>
    <name evidence="7" type="primary">ispG</name>
    <name evidence="10" type="ORF">A3B51_01495</name>
</gene>
<comment type="pathway">
    <text evidence="7">Isoprenoid biosynthesis; isopentenyl diphosphate biosynthesis via DXP pathway; isopentenyl diphosphate from 1-deoxy-D-xylulose 5-phosphate: step 5/6.</text>
</comment>
<dbReference type="GO" id="GO:0005506">
    <property type="term" value="F:iron ion binding"/>
    <property type="evidence" value="ECO:0007669"/>
    <property type="project" value="InterPro"/>
</dbReference>
<evidence type="ECO:0000256" key="1">
    <source>
        <dbReference type="ARBA" id="ARBA00022485"/>
    </source>
</evidence>
<dbReference type="HAMAP" id="MF_00159">
    <property type="entry name" value="IspG"/>
    <property type="match status" value="1"/>
</dbReference>
<feature type="binding site" evidence="7">
    <location>
        <position position="301"/>
    </location>
    <ligand>
        <name>[4Fe-4S] cluster</name>
        <dbReference type="ChEBI" id="CHEBI:49883"/>
    </ligand>
</feature>
<comment type="cofactor">
    <cofactor evidence="7">
        <name>[4Fe-4S] cluster</name>
        <dbReference type="ChEBI" id="CHEBI:49883"/>
    </cofactor>
    <text evidence="7">Binds 1 [4Fe-4S] cluster.</text>
</comment>